<dbReference type="Gene3D" id="2.115.10.20">
    <property type="entry name" value="Glycosyl hydrolase domain, family 43"/>
    <property type="match status" value="1"/>
</dbReference>
<dbReference type="PANTHER" id="PTHR43101:SF1">
    <property type="entry name" value="BETA-FRUCTOSIDASE"/>
    <property type="match status" value="1"/>
</dbReference>
<dbReference type="EMBL" id="CP117826">
    <property type="protein sequence ID" value="XCC61320.1"/>
    <property type="molecule type" value="Genomic_DNA"/>
</dbReference>
<accession>A0AAU8A594</accession>
<dbReference type="CDD" id="cd08995">
    <property type="entry name" value="GH32_EcAec43-like"/>
    <property type="match status" value="1"/>
</dbReference>
<evidence type="ECO:0000259" key="6">
    <source>
        <dbReference type="Pfam" id="PF00251"/>
    </source>
</evidence>
<name>A0AAU8A594_9FIRM</name>
<dbReference type="AlphaFoldDB" id="A0AAU8A594"/>
<dbReference type="Gene3D" id="2.60.120.560">
    <property type="entry name" value="Exo-inulinase, domain 1"/>
    <property type="match status" value="1"/>
</dbReference>
<dbReference type="EC" id="3.2.1.26" evidence="2"/>
<gene>
    <name evidence="8" type="ORF">PUP29_07190</name>
</gene>
<keyword evidence="3 5" id="KW-0378">Hydrolase</keyword>
<sequence length="503" mass="58121">MSNIYRRSGTNNPPASDPMPLFVDGAYHVIHLSPPWDSLGEIVPEIRSKDTQRHISSTDMVHWTVHEPALYPGKPGEIDEDGCWTGSLVRKRDDGMFYLFYCAFDHDAENPQKICLATSEDGYQYTKRPDFPTLRPAADLEQIDYRDSYVFWNEDEQIYWMVLAARYQDGGPFHRKGVITYRTSKDLWNWSEDNILYAPWYMICPECPEMFKMGDWWYLVYSHFDQNAKTTYRISKSCHGPWRVPSLPGFDGRRFYAAKSLTDGKRRFQWGNIYERETLTNEGRWTYAGDMAMPHELLQREDGSLAVCVPHEIVDNFAKPVQKKFKQMMGDWRQDGDSIQVDSTSTFAYGFFEEESKDAVMLHAKLNLKDGYGAFGLLLKSTEGLSPSWELIFEPARSRVSITRYPVALDPFWETLNPKIDDAPMEVDGPRTIERPIRIENGKEIDVKAFVDDSFVECFVNDELALSFRIYDPTGGAPFHKFGLFVEDGVLDVTQIELNEEID</sequence>
<reference evidence="8" key="1">
    <citation type="submission" date="2023-02" db="EMBL/GenBank/DDBJ databases">
        <title>Gut commensal Christensenella minuta modulates host metabolism via a new class of secondary bile acids.</title>
        <authorList>
            <person name="Liu C."/>
        </authorList>
    </citation>
    <scope>NUCLEOTIDE SEQUENCE</scope>
    <source>
        <strain evidence="8">CA70</strain>
    </source>
</reference>
<dbReference type="InterPro" id="IPR013189">
    <property type="entry name" value="Glyco_hydro_32_C"/>
</dbReference>
<evidence type="ECO:0000256" key="4">
    <source>
        <dbReference type="ARBA" id="ARBA00023295"/>
    </source>
</evidence>
<dbReference type="SUPFAM" id="SSF75005">
    <property type="entry name" value="Arabinanase/levansucrase/invertase"/>
    <property type="match status" value="1"/>
</dbReference>
<dbReference type="Pfam" id="PF00251">
    <property type="entry name" value="Glyco_hydro_32N"/>
    <property type="match status" value="1"/>
</dbReference>
<organism evidence="8">
    <name type="scientific">Christensenella massiliensis</name>
    <dbReference type="NCBI Taxonomy" id="1805714"/>
    <lineage>
        <taxon>Bacteria</taxon>
        <taxon>Bacillati</taxon>
        <taxon>Bacillota</taxon>
        <taxon>Clostridia</taxon>
        <taxon>Christensenellales</taxon>
        <taxon>Christensenellaceae</taxon>
        <taxon>Christensenella</taxon>
    </lineage>
</organism>
<dbReference type="GO" id="GO:0005975">
    <property type="term" value="P:carbohydrate metabolic process"/>
    <property type="evidence" value="ECO:0007669"/>
    <property type="project" value="InterPro"/>
</dbReference>
<dbReference type="Pfam" id="PF08244">
    <property type="entry name" value="Glyco_hydro_32C"/>
    <property type="match status" value="1"/>
</dbReference>
<evidence type="ECO:0000259" key="7">
    <source>
        <dbReference type="Pfam" id="PF08244"/>
    </source>
</evidence>
<protein>
    <recommendedName>
        <fullName evidence="2">beta-fructofuranosidase</fullName>
        <ecNumber evidence="2">3.2.1.26</ecNumber>
    </recommendedName>
</protein>
<keyword evidence="4 5" id="KW-0326">Glycosidase</keyword>
<dbReference type="InterPro" id="IPR013320">
    <property type="entry name" value="ConA-like_dom_sf"/>
</dbReference>
<dbReference type="PANTHER" id="PTHR43101">
    <property type="entry name" value="BETA-FRUCTOSIDASE"/>
    <property type="match status" value="1"/>
</dbReference>
<proteinExistence type="inferred from homology"/>
<evidence type="ECO:0000256" key="3">
    <source>
        <dbReference type="ARBA" id="ARBA00022801"/>
    </source>
</evidence>
<comment type="similarity">
    <text evidence="1 5">Belongs to the glycosyl hydrolase 32 family.</text>
</comment>
<feature type="domain" description="Glycosyl hydrolase family 32 C-terminal" evidence="7">
    <location>
        <begin position="355"/>
        <end position="497"/>
    </location>
</feature>
<dbReference type="InterPro" id="IPR001362">
    <property type="entry name" value="Glyco_hydro_32"/>
</dbReference>
<evidence type="ECO:0000256" key="5">
    <source>
        <dbReference type="RuleBase" id="RU362110"/>
    </source>
</evidence>
<evidence type="ECO:0000313" key="8">
    <source>
        <dbReference type="EMBL" id="XCC61320.1"/>
    </source>
</evidence>
<dbReference type="InterPro" id="IPR023296">
    <property type="entry name" value="Glyco_hydro_beta-prop_sf"/>
</dbReference>
<dbReference type="SUPFAM" id="SSF49899">
    <property type="entry name" value="Concanavalin A-like lectins/glucanases"/>
    <property type="match status" value="1"/>
</dbReference>
<dbReference type="RefSeq" id="WP_079546533.1">
    <property type="nucleotide sequence ID" value="NZ_CP117826.1"/>
</dbReference>
<evidence type="ECO:0000256" key="1">
    <source>
        <dbReference type="ARBA" id="ARBA00009902"/>
    </source>
</evidence>
<feature type="domain" description="Glycosyl hydrolase family 32 N-terminal" evidence="6">
    <location>
        <begin position="52"/>
        <end position="301"/>
    </location>
</feature>
<dbReference type="SMART" id="SM00640">
    <property type="entry name" value="Glyco_32"/>
    <property type="match status" value="1"/>
</dbReference>
<dbReference type="InterPro" id="IPR051214">
    <property type="entry name" value="GH32_Enzymes"/>
</dbReference>
<evidence type="ECO:0000256" key="2">
    <source>
        <dbReference type="ARBA" id="ARBA00012758"/>
    </source>
</evidence>
<dbReference type="GO" id="GO:0004564">
    <property type="term" value="F:beta-fructofuranosidase activity"/>
    <property type="evidence" value="ECO:0007669"/>
    <property type="project" value="UniProtKB-EC"/>
</dbReference>
<dbReference type="InterPro" id="IPR013148">
    <property type="entry name" value="Glyco_hydro_32_N"/>
</dbReference>